<dbReference type="EMBL" id="CP044427">
    <property type="protein sequence ID" value="QFG67858.1"/>
    <property type="molecule type" value="Genomic_DNA"/>
</dbReference>
<organism evidence="3 4">
    <name type="scientific">Ornithinimicrobium pratense</name>
    <dbReference type="NCBI Taxonomy" id="2593973"/>
    <lineage>
        <taxon>Bacteria</taxon>
        <taxon>Bacillati</taxon>
        <taxon>Actinomycetota</taxon>
        <taxon>Actinomycetes</taxon>
        <taxon>Micrococcales</taxon>
        <taxon>Ornithinimicrobiaceae</taxon>
        <taxon>Ornithinimicrobium</taxon>
    </lineage>
</organism>
<evidence type="ECO:0000313" key="4">
    <source>
        <dbReference type="Proteomes" id="UP000326546"/>
    </source>
</evidence>
<feature type="transmembrane region" description="Helical" evidence="2">
    <location>
        <begin position="129"/>
        <end position="153"/>
    </location>
</feature>
<evidence type="ECO:0000256" key="2">
    <source>
        <dbReference type="SAM" id="Phobius"/>
    </source>
</evidence>
<proteinExistence type="predicted"/>
<keyword evidence="2" id="KW-1133">Transmembrane helix</keyword>
<feature type="transmembrane region" description="Helical" evidence="2">
    <location>
        <begin position="240"/>
        <end position="264"/>
    </location>
</feature>
<feature type="transmembrane region" description="Helical" evidence="2">
    <location>
        <begin position="191"/>
        <end position="211"/>
    </location>
</feature>
<evidence type="ECO:0000256" key="1">
    <source>
        <dbReference type="SAM" id="MobiDB-lite"/>
    </source>
</evidence>
<dbReference type="RefSeq" id="WP_158060250.1">
    <property type="nucleotide sequence ID" value="NZ_CP044427.1"/>
</dbReference>
<evidence type="ECO:0000313" key="3">
    <source>
        <dbReference type="EMBL" id="QFG67858.1"/>
    </source>
</evidence>
<keyword evidence="2" id="KW-0472">Membrane</keyword>
<dbReference type="Proteomes" id="UP000326546">
    <property type="component" value="Chromosome"/>
</dbReference>
<keyword evidence="4" id="KW-1185">Reference proteome</keyword>
<reference evidence="3 4" key="1">
    <citation type="submission" date="2019-09" db="EMBL/GenBank/DDBJ databases">
        <title>Serinicoccus pratensis sp. nov., isolated from meadow soil.</title>
        <authorList>
            <person name="Zhang W."/>
        </authorList>
    </citation>
    <scope>NUCLEOTIDE SEQUENCE [LARGE SCALE GENOMIC DNA]</scope>
    <source>
        <strain evidence="3 4">W204</strain>
    </source>
</reference>
<dbReference type="OrthoDB" id="5192631at2"/>
<feature type="compositionally biased region" description="Basic and acidic residues" evidence="1">
    <location>
        <begin position="7"/>
        <end position="24"/>
    </location>
</feature>
<feature type="region of interest" description="Disordered" evidence="1">
    <location>
        <begin position="1"/>
        <end position="24"/>
    </location>
</feature>
<dbReference type="AlphaFoldDB" id="A0A5J6V2C6"/>
<feature type="transmembrane region" description="Helical" evidence="2">
    <location>
        <begin position="165"/>
        <end position="185"/>
    </location>
</feature>
<name>A0A5J6V2C6_9MICO</name>
<sequence>MNSIAKRPTEGDPRAVTETHSRTTDHLRLAPSVEPAWVEDFVLEQRLLGVPGDRIGDALALVQSHVAESGESVHEAFGDPVAYAREAASTRRVDDDRDLSWILGSGLGLAGMLLTLFGVQAWIDGDGRLALTVGHLVALGLVVVAFALLHLASEPFLRFVLRRPWSTLGLFVLHFAAMVAAFVFLRTPVAHVPAGATVAVGVTTLALGTLLEWRSRTAGQLEDPILGPGEGRPARRRLDWFGGLTLLMFPVLTVAMVGFSLLVARLS</sequence>
<keyword evidence="2" id="KW-0812">Transmembrane</keyword>
<dbReference type="KEGG" id="serw:FY030_03170"/>
<gene>
    <name evidence="3" type="ORF">FY030_03170</name>
</gene>
<protein>
    <submittedName>
        <fullName evidence="3">Uncharacterized protein</fullName>
    </submittedName>
</protein>
<accession>A0A5J6V2C6</accession>
<feature type="transmembrane region" description="Helical" evidence="2">
    <location>
        <begin position="101"/>
        <end position="123"/>
    </location>
</feature>